<evidence type="ECO:0000256" key="1">
    <source>
        <dbReference type="SAM" id="MobiDB-lite"/>
    </source>
</evidence>
<keyword evidence="2" id="KW-0812">Transmembrane</keyword>
<reference evidence="3" key="1">
    <citation type="submission" date="2018-05" db="EMBL/GenBank/DDBJ databases">
        <authorList>
            <person name="Lanie J.A."/>
            <person name="Ng W.-L."/>
            <person name="Kazmierczak K.M."/>
            <person name="Andrzejewski T.M."/>
            <person name="Davidsen T.M."/>
            <person name="Wayne K.J."/>
            <person name="Tettelin H."/>
            <person name="Glass J.I."/>
            <person name="Rusch D."/>
            <person name="Podicherti R."/>
            <person name="Tsui H.-C.T."/>
            <person name="Winkler M.E."/>
        </authorList>
    </citation>
    <scope>NUCLEOTIDE SEQUENCE</scope>
</reference>
<protein>
    <submittedName>
        <fullName evidence="3">Uncharacterized protein</fullName>
    </submittedName>
</protein>
<feature type="non-terminal residue" evidence="3">
    <location>
        <position position="391"/>
    </location>
</feature>
<evidence type="ECO:0000256" key="2">
    <source>
        <dbReference type="SAM" id="Phobius"/>
    </source>
</evidence>
<keyword evidence="2" id="KW-1133">Transmembrane helix</keyword>
<sequence length="391" mass="42582">MKRLFILLVILQQFEALGCRFNVRDVGFVDLGSEPYRLYLFVGDAMPTTERESLQSIAVATFYDTNVKPKLVALGQARQTAVKGFVPSGFTGQTPMAVLVSPDQKRTLAVSLVEEGRPVLQTAWDALELLVDSPRRNTVLKKVFDRYGVVLIIEGSDATENRRVRSMADAVVSRITAAMPGLEKEIQRPPVVEVISADDYGAERAFLWSLGIGEGASSPQVVILYGRGRMIGPVLSGERLSQSSVSAILTTIGLNCECGLDRKWMQGIMVPLKWDRDRKQEIAKQLGFNPESPEIRIEMSQIIAKGGPGQGVNRSKIVGDTLDDLLTGYRTGSLPSGNTPEPSANPPGQAFETEKPPAPEFPMSAWISLAGILILIVGGLIVLGAHRRESH</sequence>
<proteinExistence type="predicted"/>
<accession>A0A381UVG7</accession>
<evidence type="ECO:0000313" key="3">
    <source>
        <dbReference type="EMBL" id="SVA32126.1"/>
    </source>
</evidence>
<keyword evidence="2" id="KW-0472">Membrane</keyword>
<organism evidence="3">
    <name type="scientific">marine metagenome</name>
    <dbReference type="NCBI Taxonomy" id="408172"/>
    <lineage>
        <taxon>unclassified sequences</taxon>
        <taxon>metagenomes</taxon>
        <taxon>ecological metagenomes</taxon>
    </lineage>
</organism>
<feature type="compositionally biased region" description="Polar residues" evidence="1">
    <location>
        <begin position="333"/>
        <end position="342"/>
    </location>
</feature>
<gene>
    <name evidence="3" type="ORF">METZ01_LOCUS84980</name>
</gene>
<dbReference type="AlphaFoldDB" id="A0A381UVG7"/>
<name>A0A381UVG7_9ZZZZ</name>
<dbReference type="EMBL" id="UINC01007224">
    <property type="protein sequence ID" value="SVA32126.1"/>
    <property type="molecule type" value="Genomic_DNA"/>
</dbReference>
<feature type="region of interest" description="Disordered" evidence="1">
    <location>
        <begin position="329"/>
        <end position="357"/>
    </location>
</feature>
<feature type="transmembrane region" description="Helical" evidence="2">
    <location>
        <begin position="365"/>
        <end position="385"/>
    </location>
</feature>